<comment type="caution">
    <text evidence="2">The sequence shown here is derived from an EMBL/GenBank/DDBJ whole genome shotgun (WGS) entry which is preliminary data.</text>
</comment>
<evidence type="ECO:0000259" key="1">
    <source>
        <dbReference type="Pfam" id="PF01656"/>
    </source>
</evidence>
<dbReference type="CDD" id="cd02042">
    <property type="entry name" value="ParAB_family"/>
    <property type="match status" value="1"/>
</dbReference>
<dbReference type="InterPro" id="IPR027417">
    <property type="entry name" value="P-loop_NTPase"/>
</dbReference>
<keyword evidence="3" id="KW-1185">Reference proteome</keyword>
<evidence type="ECO:0000313" key="3">
    <source>
        <dbReference type="Proteomes" id="UP000238375"/>
    </source>
</evidence>
<dbReference type="PANTHER" id="PTHR13696:SF52">
    <property type="entry name" value="PARA FAMILY PROTEIN CT_582"/>
    <property type="match status" value="1"/>
</dbReference>
<feature type="domain" description="CobQ/CobB/MinD/ParA nucleotide binding" evidence="1">
    <location>
        <begin position="38"/>
        <end position="226"/>
    </location>
</feature>
<dbReference type="AlphaFoldDB" id="A0A2T0S325"/>
<accession>A0A2T0S325</accession>
<dbReference type="InterPro" id="IPR050678">
    <property type="entry name" value="DNA_Partitioning_ATPase"/>
</dbReference>
<organism evidence="2 3">
    <name type="scientific">Spirosoma oryzae</name>
    <dbReference type="NCBI Taxonomy" id="1469603"/>
    <lineage>
        <taxon>Bacteria</taxon>
        <taxon>Pseudomonadati</taxon>
        <taxon>Bacteroidota</taxon>
        <taxon>Cytophagia</taxon>
        <taxon>Cytophagales</taxon>
        <taxon>Cytophagaceae</taxon>
        <taxon>Spirosoma</taxon>
    </lineage>
</organism>
<dbReference type="OrthoDB" id="978593at2"/>
<dbReference type="SUPFAM" id="SSF52540">
    <property type="entry name" value="P-loop containing nucleoside triphosphate hydrolases"/>
    <property type="match status" value="1"/>
</dbReference>
<gene>
    <name evidence="2" type="ORF">CLV58_13128</name>
</gene>
<reference evidence="2 3" key="1">
    <citation type="submission" date="2018-03" db="EMBL/GenBank/DDBJ databases">
        <title>Genomic Encyclopedia of Archaeal and Bacterial Type Strains, Phase II (KMG-II): from individual species to whole genera.</title>
        <authorList>
            <person name="Goeker M."/>
        </authorList>
    </citation>
    <scope>NUCLEOTIDE SEQUENCE [LARGE SCALE GENOMIC DNA]</scope>
    <source>
        <strain evidence="2 3">DSM 28354</strain>
    </source>
</reference>
<sequence>MFVGILGVPYLTISSMNDQEKLQALADSLPAGSPPQVITIASQKGGVGKTTLTMLTATYLYALGMRIMVIDADKPQHSIHKMRLKELNDLNGDAALKAVYDEKGLSPYKIIESSIDEAGNVLPIIIDSGQFDYIFLDLPGTLNVAGMSVLASHIDKLIIPMEQDQKTFASGFETVAFYRSIKPEIPIGLLWNRIKPSESKTFMKAVNDHASMNVGLHILNTVFFDRVTLKRSSSTLHPSDDELLVNFIRELISEGGFLHI</sequence>
<dbReference type="InterPro" id="IPR002586">
    <property type="entry name" value="CobQ/CobB/MinD/ParA_Nub-bd_dom"/>
</dbReference>
<proteinExistence type="predicted"/>
<dbReference type="Proteomes" id="UP000238375">
    <property type="component" value="Unassembled WGS sequence"/>
</dbReference>
<protein>
    <submittedName>
        <fullName evidence="2">Chromosome partitioning protein</fullName>
    </submittedName>
</protein>
<dbReference type="PANTHER" id="PTHR13696">
    <property type="entry name" value="P-LOOP CONTAINING NUCLEOSIDE TRIPHOSPHATE HYDROLASE"/>
    <property type="match status" value="1"/>
</dbReference>
<evidence type="ECO:0000313" key="2">
    <source>
        <dbReference type="EMBL" id="PRY27810.1"/>
    </source>
</evidence>
<dbReference type="Pfam" id="PF01656">
    <property type="entry name" value="CbiA"/>
    <property type="match status" value="1"/>
</dbReference>
<dbReference type="Gene3D" id="3.40.50.300">
    <property type="entry name" value="P-loop containing nucleotide triphosphate hydrolases"/>
    <property type="match status" value="1"/>
</dbReference>
<dbReference type="EMBL" id="PVTE01000031">
    <property type="protein sequence ID" value="PRY27810.1"/>
    <property type="molecule type" value="Genomic_DNA"/>
</dbReference>
<name>A0A2T0S325_9BACT</name>